<feature type="domain" description="Metallo-beta-lactamase" evidence="8">
    <location>
        <begin position="553"/>
        <end position="740"/>
    </location>
</feature>
<comment type="caution">
    <text evidence="9">The sequence shown here is derived from an EMBL/GenBank/DDBJ whole genome shotgun (WGS) entry which is preliminary data.</text>
</comment>
<accession>A0A0B4CYV5</accession>
<keyword evidence="2" id="KW-1003">Cell membrane</keyword>
<dbReference type="Pfam" id="PF03772">
    <property type="entry name" value="Competence"/>
    <property type="match status" value="1"/>
</dbReference>
<dbReference type="Gene3D" id="3.60.15.10">
    <property type="entry name" value="Ribonuclease Z/Hydroxyacylglutathione hydrolase-like"/>
    <property type="match status" value="1"/>
</dbReference>
<evidence type="ECO:0000313" key="10">
    <source>
        <dbReference type="Proteomes" id="UP000031202"/>
    </source>
</evidence>
<evidence type="ECO:0000256" key="7">
    <source>
        <dbReference type="SAM" id="Phobius"/>
    </source>
</evidence>
<feature type="transmembrane region" description="Helical" evidence="7">
    <location>
        <begin position="488"/>
        <end position="505"/>
    </location>
</feature>
<keyword evidence="4 7" id="KW-1133">Transmembrane helix</keyword>
<evidence type="ECO:0000313" key="9">
    <source>
        <dbReference type="EMBL" id="KIC57225.1"/>
    </source>
</evidence>
<organism evidence="9 10">
    <name type="scientific">Microbacterium hominis</name>
    <dbReference type="NCBI Taxonomy" id="162426"/>
    <lineage>
        <taxon>Bacteria</taxon>
        <taxon>Bacillati</taxon>
        <taxon>Actinomycetota</taxon>
        <taxon>Actinomycetes</taxon>
        <taxon>Micrococcales</taxon>
        <taxon>Microbacteriaceae</taxon>
        <taxon>Microbacterium</taxon>
    </lineage>
</organism>
<dbReference type="SMART" id="SM00849">
    <property type="entry name" value="Lactamase_B"/>
    <property type="match status" value="1"/>
</dbReference>
<feature type="region of interest" description="Disordered" evidence="6">
    <location>
        <begin position="1"/>
        <end position="23"/>
    </location>
</feature>
<evidence type="ECO:0000256" key="3">
    <source>
        <dbReference type="ARBA" id="ARBA00022692"/>
    </source>
</evidence>
<feature type="transmembrane region" description="Helical" evidence="7">
    <location>
        <begin position="391"/>
        <end position="413"/>
    </location>
</feature>
<gene>
    <name evidence="9" type="ORF">RM52_09275</name>
</gene>
<evidence type="ECO:0000256" key="1">
    <source>
        <dbReference type="ARBA" id="ARBA00004651"/>
    </source>
</evidence>
<dbReference type="InterPro" id="IPR001279">
    <property type="entry name" value="Metallo-B-lactamas"/>
</dbReference>
<name>A0A0B4CYV5_9MICO</name>
<dbReference type="AlphaFoldDB" id="A0A0B4CYV5"/>
<reference evidence="9 10" key="1">
    <citation type="submission" date="2014-12" db="EMBL/GenBank/DDBJ databases">
        <title>Genome sequencing of Microbacterium hominis TPW29.</title>
        <authorList>
            <person name="Tan P.W."/>
            <person name="Chan K.-G."/>
        </authorList>
    </citation>
    <scope>NUCLEOTIDE SEQUENCE [LARGE SCALE GENOMIC DNA]</scope>
    <source>
        <strain evidence="9 10">TPW29</strain>
    </source>
</reference>
<feature type="transmembrane region" description="Helical" evidence="7">
    <location>
        <begin position="358"/>
        <end position="379"/>
    </location>
</feature>
<keyword evidence="5 7" id="KW-0472">Membrane</keyword>
<dbReference type="InterPro" id="IPR036866">
    <property type="entry name" value="RibonucZ/Hydroxyglut_hydro"/>
</dbReference>
<evidence type="ECO:0000256" key="6">
    <source>
        <dbReference type="SAM" id="MobiDB-lite"/>
    </source>
</evidence>
<comment type="subcellular location">
    <subcellularLocation>
        <location evidence="1">Cell membrane</location>
        <topology evidence="1">Multi-pass membrane protein</topology>
    </subcellularLocation>
</comment>
<dbReference type="SUPFAM" id="SSF56281">
    <property type="entry name" value="Metallo-hydrolase/oxidoreductase"/>
    <property type="match status" value="1"/>
</dbReference>
<feature type="transmembrane region" description="Helical" evidence="7">
    <location>
        <begin position="433"/>
        <end position="457"/>
    </location>
</feature>
<protein>
    <submittedName>
        <fullName evidence="9">Competence protein ComEC</fullName>
    </submittedName>
</protein>
<keyword evidence="3 7" id="KW-0812">Transmembrane</keyword>
<dbReference type="PANTHER" id="PTHR30619:SF1">
    <property type="entry name" value="RECOMBINATION PROTEIN 2"/>
    <property type="match status" value="1"/>
</dbReference>
<evidence type="ECO:0000256" key="5">
    <source>
        <dbReference type="ARBA" id="ARBA00023136"/>
    </source>
</evidence>
<sequence length="788" mass="79223">MSGAAPATPRAKGAGRGGRSARRRDARLVPVAAGAWVTAGVVTGAPDAAASAAVLLWAIAFVVLVALVRPRRWGGSGVARVAHVLAHVAIVVGVAAGVASHVAAALPARAAVAAAEVSGGRSLTVDVVAVGKIERGAAGWRFDAVLERLAYGDTAITTPVPVLVRTGDVPPGLDLGARVTVTGTAWTTEQGERAVLVIDASTTPTLTSAPAGALALASLLRHGLIAVTTGLPEPGGGLIAGLAVGDTSQVSDGLDVAMKSSSLSHLTAVSGANCALVVGIAFAVAAVCGAGRAVRVAAGLGALVAFVILVSPEPSVVRAATMAAIAMLGLLLGRIGAGLSLLTASVVLLLLLDPWLSRSIGFALSVAATAALLVLAGPLADGLSRWMPRPLALAVSVPLAAQLACGPIIALISPQVSVVGVAANMLAAPAAPVGTVLGLIACLCAGIPLLGTGVAALAWVPATWIAATATTLSALPGSAIWWPDGVGGFAALALISVAVVILLVRSPRPARVAASAVIAVTVVIAAGAVPAAQIGLRARLPEAWAIAVCDVGQGDAIAIRAAGHIALVDTGPDPRALSGCLETLGVERVDLLILTHFDHDHDGGTSAVAGRVDTVLHGPTAAPDDERTLTRLRDAGARLVRADAGMTGTLGDARWRVLWPQPRTEAGNDGSVVLDIAGPSVPAMLMLGDLSAEGQRRLMATASLRPAYAVVKVSHHGSADQEPRLYRRVRATVALISVGANTYGHPRSETLAMLASVGARLARTDLEGLIMLWTEASTVRLWHEREPP</sequence>
<evidence type="ECO:0000256" key="4">
    <source>
        <dbReference type="ARBA" id="ARBA00022989"/>
    </source>
</evidence>
<proteinExistence type="predicted"/>
<feature type="transmembrane region" description="Helical" evidence="7">
    <location>
        <begin position="293"/>
        <end position="311"/>
    </location>
</feature>
<feature type="transmembrane region" description="Helical" evidence="7">
    <location>
        <begin position="323"/>
        <end position="352"/>
    </location>
</feature>
<feature type="transmembrane region" description="Helical" evidence="7">
    <location>
        <begin position="26"/>
        <end position="42"/>
    </location>
</feature>
<dbReference type="InterPro" id="IPR052159">
    <property type="entry name" value="Competence_DNA_uptake"/>
</dbReference>
<feature type="transmembrane region" description="Helical" evidence="7">
    <location>
        <begin position="266"/>
        <end position="287"/>
    </location>
</feature>
<evidence type="ECO:0000259" key="8">
    <source>
        <dbReference type="SMART" id="SM00849"/>
    </source>
</evidence>
<dbReference type="Pfam" id="PF00753">
    <property type="entry name" value="Lactamase_B"/>
    <property type="match status" value="1"/>
</dbReference>
<dbReference type="PANTHER" id="PTHR30619">
    <property type="entry name" value="DNA INTERNALIZATION/COMPETENCE PROTEIN COMEC/REC2"/>
    <property type="match status" value="1"/>
</dbReference>
<dbReference type="InterPro" id="IPR035681">
    <property type="entry name" value="ComA-like_MBL"/>
</dbReference>
<evidence type="ECO:0000256" key="2">
    <source>
        <dbReference type="ARBA" id="ARBA00022475"/>
    </source>
</evidence>
<dbReference type="CDD" id="cd07731">
    <property type="entry name" value="ComA-like_MBL-fold"/>
    <property type="match status" value="1"/>
</dbReference>
<dbReference type="NCBIfam" id="TIGR00360">
    <property type="entry name" value="ComEC_N-term"/>
    <property type="match status" value="1"/>
</dbReference>
<feature type="transmembrane region" description="Helical" evidence="7">
    <location>
        <begin position="48"/>
        <end position="68"/>
    </location>
</feature>
<feature type="compositionally biased region" description="Low complexity" evidence="6">
    <location>
        <begin position="1"/>
        <end position="12"/>
    </location>
</feature>
<dbReference type="Proteomes" id="UP000031202">
    <property type="component" value="Unassembled WGS sequence"/>
</dbReference>
<dbReference type="GO" id="GO:0005886">
    <property type="term" value="C:plasma membrane"/>
    <property type="evidence" value="ECO:0007669"/>
    <property type="project" value="UniProtKB-SubCell"/>
</dbReference>
<dbReference type="InterPro" id="IPR004477">
    <property type="entry name" value="ComEC_N"/>
</dbReference>
<dbReference type="EMBL" id="JWSZ01000012">
    <property type="protein sequence ID" value="KIC57225.1"/>
    <property type="molecule type" value="Genomic_DNA"/>
</dbReference>
<feature type="transmembrane region" description="Helical" evidence="7">
    <location>
        <begin position="512"/>
        <end position="532"/>
    </location>
</feature>